<name>A0A2N3IGH0_9BACT</name>
<dbReference type="EMBL" id="MVDE01000001">
    <property type="protein sequence ID" value="PKQ69368.1"/>
    <property type="molecule type" value="Genomic_DNA"/>
</dbReference>
<dbReference type="AlphaFoldDB" id="A0A2N3IGH0"/>
<dbReference type="GO" id="GO:0043565">
    <property type="term" value="F:sequence-specific DNA binding"/>
    <property type="evidence" value="ECO:0007669"/>
    <property type="project" value="InterPro"/>
</dbReference>
<sequence length="158" mass="17519">MKRVFPNIYVPNNVKPTLVIRIVSDIFGISKAGLLIKGVRSCVDARQSACLLLRKSGRSLQETADFFSIKSEAVCYAQRVVPNKYESDKQFAYRFDMALAMLKGGSLELDIEEAKKLAMKTDYACFANEEKGNEINTADAGAFFLEGYNCALRGLKLG</sequence>
<dbReference type="InterPro" id="IPR013159">
    <property type="entry name" value="DnaA_C"/>
</dbReference>
<dbReference type="RefSeq" id="WP_101307779.1">
    <property type="nucleotide sequence ID" value="NZ_MVDE01000001.1"/>
</dbReference>
<dbReference type="SMART" id="SM00760">
    <property type="entry name" value="Bac_DnaA_C"/>
    <property type="match status" value="1"/>
</dbReference>
<dbReference type="Gene3D" id="1.10.1750.10">
    <property type="match status" value="1"/>
</dbReference>
<keyword evidence="3" id="KW-1185">Reference proteome</keyword>
<evidence type="ECO:0000313" key="3">
    <source>
        <dbReference type="Proteomes" id="UP000233618"/>
    </source>
</evidence>
<organism evidence="2 3">
    <name type="scientific">Labilibaculum manganireducens</name>
    <dbReference type="NCBI Taxonomy" id="1940525"/>
    <lineage>
        <taxon>Bacteria</taxon>
        <taxon>Pseudomonadati</taxon>
        <taxon>Bacteroidota</taxon>
        <taxon>Bacteroidia</taxon>
        <taxon>Marinilabiliales</taxon>
        <taxon>Marinifilaceae</taxon>
        <taxon>Labilibaculum</taxon>
    </lineage>
</organism>
<dbReference type="GO" id="GO:0005524">
    <property type="term" value="F:ATP binding"/>
    <property type="evidence" value="ECO:0007669"/>
    <property type="project" value="InterPro"/>
</dbReference>
<evidence type="ECO:0000259" key="1">
    <source>
        <dbReference type="SMART" id="SM00760"/>
    </source>
</evidence>
<gene>
    <name evidence="2" type="ORF">BZG01_00070</name>
</gene>
<dbReference type="SUPFAM" id="SSF48295">
    <property type="entry name" value="TrpR-like"/>
    <property type="match status" value="1"/>
</dbReference>
<protein>
    <recommendedName>
        <fullName evidence="1">Chromosomal replication initiator DnaA C-terminal domain-containing protein</fullName>
    </recommendedName>
</protein>
<reference evidence="2 3" key="1">
    <citation type="journal article" date="2017" name="Front. Microbiol.">
        <title>Labilibaculum manganireducens gen. nov., sp. nov. and Labilibaculum filiforme sp. nov., Novel Bacteroidetes Isolated from Subsurface Sediments of the Baltic Sea.</title>
        <authorList>
            <person name="Vandieken V."/>
            <person name="Marshall I.P."/>
            <person name="Niemann H."/>
            <person name="Engelen B."/>
            <person name="Cypionka H."/>
        </authorList>
    </citation>
    <scope>NUCLEOTIDE SEQUENCE [LARGE SCALE GENOMIC DNA]</scope>
    <source>
        <strain evidence="2 3">59.10-2M</strain>
    </source>
</reference>
<dbReference type="InterPro" id="IPR010921">
    <property type="entry name" value="Trp_repressor/repl_initiator"/>
</dbReference>
<dbReference type="GO" id="GO:0006275">
    <property type="term" value="P:regulation of DNA replication"/>
    <property type="evidence" value="ECO:0007669"/>
    <property type="project" value="InterPro"/>
</dbReference>
<dbReference type="GO" id="GO:0006270">
    <property type="term" value="P:DNA replication initiation"/>
    <property type="evidence" value="ECO:0007669"/>
    <property type="project" value="InterPro"/>
</dbReference>
<feature type="domain" description="Chromosomal replication initiator DnaA C-terminal" evidence="1">
    <location>
        <begin position="15"/>
        <end position="81"/>
    </location>
</feature>
<accession>A0A2N3IGH0</accession>
<dbReference type="Proteomes" id="UP000233618">
    <property type="component" value="Unassembled WGS sequence"/>
</dbReference>
<proteinExistence type="predicted"/>
<evidence type="ECO:0000313" key="2">
    <source>
        <dbReference type="EMBL" id="PKQ69368.1"/>
    </source>
</evidence>
<comment type="caution">
    <text evidence="2">The sequence shown here is derived from an EMBL/GenBank/DDBJ whole genome shotgun (WGS) entry which is preliminary data.</text>
</comment>